<keyword evidence="3" id="KW-1185">Reference proteome</keyword>
<dbReference type="AlphaFoldDB" id="A0A4C1TDV4"/>
<evidence type="ECO:0000313" key="2">
    <source>
        <dbReference type="EMBL" id="GBP11628.1"/>
    </source>
</evidence>
<gene>
    <name evidence="2" type="ORF">EVAR_77757_1</name>
</gene>
<proteinExistence type="predicted"/>
<evidence type="ECO:0000256" key="1">
    <source>
        <dbReference type="SAM" id="MobiDB-lite"/>
    </source>
</evidence>
<name>A0A4C1TDV4_EUMVA</name>
<accession>A0A4C1TDV4</accession>
<protein>
    <submittedName>
        <fullName evidence="2">Uncharacterized protein</fullName>
    </submittedName>
</protein>
<reference evidence="2 3" key="1">
    <citation type="journal article" date="2019" name="Commun. Biol.">
        <title>The bagworm genome reveals a unique fibroin gene that provides high tensile strength.</title>
        <authorList>
            <person name="Kono N."/>
            <person name="Nakamura H."/>
            <person name="Ohtoshi R."/>
            <person name="Tomita M."/>
            <person name="Numata K."/>
            <person name="Arakawa K."/>
        </authorList>
    </citation>
    <scope>NUCLEOTIDE SEQUENCE [LARGE SCALE GENOMIC DNA]</scope>
</reference>
<dbReference type="EMBL" id="BGZK01000047">
    <property type="protein sequence ID" value="GBP11628.1"/>
    <property type="molecule type" value="Genomic_DNA"/>
</dbReference>
<evidence type="ECO:0000313" key="3">
    <source>
        <dbReference type="Proteomes" id="UP000299102"/>
    </source>
</evidence>
<sequence>MELGTPESQTRPKDFFSVKNEHDPSPSARLRTPTGSFDFVHPTVVRAVVDGPAKTWQATRYVPLNILYVAVGGRGGHEGHDPSRLCLTTVIELGPVLTESRMYDPLRLLSGSRLDRLLSLITVCDREKEWNSAFFSMSNGGPIGDREPGRSIWYAHKSVYLAHDHFHGKYVKCMATPPHLYCMQFIFEDGCVIYKLQPFWSIRQSLSGLRSERSRYSAP</sequence>
<dbReference type="Proteomes" id="UP000299102">
    <property type="component" value="Unassembled WGS sequence"/>
</dbReference>
<organism evidence="2 3">
    <name type="scientific">Eumeta variegata</name>
    <name type="common">Bagworm moth</name>
    <name type="synonym">Eumeta japonica</name>
    <dbReference type="NCBI Taxonomy" id="151549"/>
    <lineage>
        <taxon>Eukaryota</taxon>
        <taxon>Metazoa</taxon>
        <taxon>Ecdysozoa</taxon>
        <taxon>Arthropoda</taxon>
        <taxon>Hexapoda</taxon>
        <taxon>Insecta</taxon>
        <taxon>Pterygota</taxon>
        <taxon>Neoptera</taxon>
        <taxon>Endopterygota</taxon>
        <taxon>Lepidoptera</taxon>
        <taxon>Glossata</taxon>
        <taxon>Ditrysia</taxon>
        <taxon>Tineoidea</taxon>
        <taxon>Psychidae</taxon>
        <taxon>Oiketicinae</taxon>
        <taxon>Eumeta</taxon>
    </lineage>
</organism>
<comment type="caution">
    <text evidence="2">The sequence shown here is derived from an EMBL/GenBank/DDBJ whole genome shotgun (WGS) entry which is preliminary data.</text>
</comment>
<feature type="compositionally biased region" description="Basic and acidic residues" evidence="1">
    <location>
        <begin position="10"/>
        <end position="24"/>
    </location>
</feature>
<feature type="region of interest" description="Disordered" evidence="1">
    <location>
        <begin position="1"/>
        <end position="33"/>
    </location>
</feature>